<feature type="compositionally biased region" description="Basic and acidic residues" evidence="11">
    <location>
        <begin position="861"/>
        <end position="873"/>
    </location>
</feature>
<accession>F8NS15</accession>
<feature type="transmembrane region" description="Helical" evidence="10">
    <location>
        <begin position="26"/>
        <end position="47"/>
    </location>
</feature>
<keyword evidence="6 10" id="KW-0630">Potassium</keyword>
<keyword evidence="5 10" id="KW-0812">Transmembrane</keyword>
<evidence type="ECO:0000256" key="10">
    <source>
        <dbReference type="PIRNR" id="PIRNR002450"/>
    </source>
</evidence>
<feature type="transmembrane region" description="Helical" evidence="10">
    <location>
        <begin position="492"/>
        <end position="517"/>
    </location>
</feature>
<dbReference type="PIRSF" id="PIRSF002450">
    <property type="entry name" value="K+_transpter_TRK"/>
    <property type="match status" value="1"/>
</dbReference>
<evidence type="ECO:0000256" key="6">
    <source>
        <dbReference type="ARBA" id="ARBA00022958"/>
    </source>
</evidence>
<feature type="transmembrane region" description="Helical" evidence="10">
    <location>
        <begin position="758"/>
        <end position="775"/>
    </location>
</feature>
<evidence type="ECO:0000256" key="1">
    <source>
        <dbReference type="ARBA" id="ARBA00004141"/>
    </source>
</evidence>
<dbReference type="GO" id="GO:0005886">
    <property type="term" value="C:plasma membrane"/>
    <property type="evidence" value="ECO:0007669"/>
    <property type="project" value="InterPro"/>
</dbReference>
<feature type="transmembrane region" description="Helical" evidence="10">
    <location>
        <begin position="86"/>
        <end position="106"/>
    </location>
</feature>
<feature type="region of interest" description="Disordered" evidence="11">
    <location>
        <begin position="245"/>
        <end position="265"/>
    </location>
</feature>
<dbReference type="OrthoDB" id="9999863at2759"/>
<feature type="compositionally biased region" description="Basic and acidic residues" evidence="11">
    <location>
        <begin position="307"/>
        <end position="320"/>
    </location>
</feature>
<feature type="compositionally biased region" description="Basic and acidic residues" evidence="11">
    <location>
        <begin position="908"/>
        <end position="922"/>
    </location>
</feature>
<dbReference type="InterPro" id="IPR051143">
    <property type="entry name" value="TrkH_K-transport"/>
</dbReference>
<feature type="transmembrane region" description="Helical" evidence="10">
    <location>
        <begin position="537"/>
        <end position="556"/>
    </location>
</feature>
<comment type="similarity">
    <text evidence="2 10">Belongs to the TrkH potassium transport family.</text>
</comment>
<feature type="region of interest" description="Disordered" evidence="11">
    <location>
        <begin position="165"/>
        <end position="208"/>
    </location>
</feature>
<dbReference type="NCBIfam" id="TIGR00934">
    <property type="entry name" value="2a38euk"/>
    <property type="match status" value="1"/>
</dbReference>
<evidence type="ECO:0000256" key="5">
    <source>
        <dbReference type="ARBA" id="ARBA00022692"/>
    </source>
</evidence>
<dbReference type="InterPro" id="IPR015958">
    <property type="entry name" value="Trk1_fungi"/>
</dbReference>
<evidence type="ECO:0000256" key="9">
    <source>
        <dbReference type="ARBA" id="ARBA00023136"/>
    </source>
</evidence>
<keyword evidence="4 10" id="KW-0633">Potassium transport</keyword>
<feature type="compositionally biased region" description="Basic and acidic residues" evidence="11">
    <location>
        <begin position="174"/>
        <end position="201"/>
    </location>
</feature>
<name>F8NS15_SERL9</name>
<dbReference type="HOGENOM" id="CLU_005947_3_0_1"/>
<dbReference type="GeneID" id="18810230"/>
<dbReference type="GO" id="GO:1990573">
    <property type="term" value="P:potassium ion import across plasma membrane"/>
    <property type="evidence" value="ECO:0007669"/>
    <property type="project" value="TreeGrafter"/>
</dbReference>
<dbReference type="GO" id="GO:0140107">
    <property type="term" value="F:high-affinity potassium ion transmembrane transporter activity"/>
    <property type="evidence" value="ECO:0007669"/>
    <property type="project" value="TreeGrafter"/>
</dbReference>
<evidence type="ECO:0000256" key="2">
    <source>
        <dbReference type="ARBA" id="ARBA00009137"/>
    </source>
</evidence>
<reference evidence="12" key="1">
    <citation type="submission" date="2011-04" db="EMBL/GenBank/DDBJ databases">
        <title>Evolution of plant cell wall degrading machinery underlies the functional diversity of forest fungi.</title>
        <authorList>
            <consortium name="US DOE Joint Genome Institute (JGI-PGF)"/>
            <person name="Eastwood D.C."/>
            <person name="Floudas D."/>
            <person name="Binder M."/>
            <person name="Majcherczyk A."/>
            <person name="Schneider P."/>
            <person name="Aerts A."/>
            <person name="Asiegbu F.O."/>
            <person name="Baker S.E."/>
            <person name="Barry K."/>
            <person name="Bendiksby M."/>
            <person name="Blumentritt M."/>
            <person name="Coutinho P.M."/>
            <person name="Cullen D."/>
            <person name="Cullen D."/>
            <person name="Gathman A."/>
            <person name="Goodell B."/>
            <person name="Henrissat B."/>
            <person name="Ihrmark K."/>
            <person name="Kauserud H."/>
            <person name="Kohler A."/>
            <person name="LaButti K."/>
            <person name="Lapidus A."/>
            <person name="Lavin J.L."/>
            <person name="Lee Y.-H."/>
            <person name="Lindquist E."/>
            <person name="Lilly W."/>
            <person name="Lucas S."/>
            <person name="Morin E."/>
            <person name="Murat C."/>
            <person name="Oguiza J.A."/>
            <person name="Park J."/>
            <person name="Pisabarro A.G."/>
            <person name="Riley R."/>
            <person name="Rosling A."/>
            <person name="Salamov A."/>
            <person name="Schmidt O."/>
            <person name="Schmutz J."/>
            <person name="Skrede I."/>
            <person name="Stenlid J."/>
            <person name="Wiebenga A."/>
            <person name="Xie X."/>
            <person name="Kues U."/>
            <person name="Hibbett D.S."/>
            <person name="Hoffmeister D."/>
            <person name="Hogberg N."/>
            <person name="Martin F."/>
            <person name="Grigoriev I.V."/>
            <person name="Watkinson S.C."/>
        </authorList>
    </citation>
    <scope>NUCLEOTIDE SEQUENCE</scope>
    <source>
        <strain evidence="12">S7.9</strain>
    </source>
</reference>
<feature type="transmembrane region" description="Helical" evidence="10">
    <location>
        <begin position="568"/>
        <end position="591"/>
    </location>
</feature>
<evidence type="ECO:0000256" key="11">
    <source>
        <dbReference type="SAM" id="MobiDB-lite"/>
    </source>
</evidence>
<dbReference type="InterPro" id="IPR004773">
    <property type="entry name" value="K/Na_transp_Trk1/HKT1"/>
</dbReference>
<dbReference type="InterPro" id="IPR003445">
    <property type="entry name" value="Cat_transpt"/>
</dbReference>
<evidence type="ECO:0000313" key="12">
    <source>
        <dbReference type="EMBL" id="EGO26377.1"/>
    </source>
</evidence>
<dbReference type="GO" id="GO:0030007">
    <property type="term" value="P:intracellular potassium ion homeostasis"/>
    <property type="evidence" value="ECO:0007669"/>
    <property type="project" value="UniProtKB-UniRule"/>
</dbReference>
<organism>
    <name type="scientific">Serpula lacrymans var. lacrymans (strain S7.9)</name>
    <name type="common">Dry rot fungus</name>
    <dbReference type="NCBI Taxonomy" id="578457"/>
    <lineage>
        <taxon>Eukaryota</taxon>
        <taxon>Fungi</taxon>
        <taxon>Dikarya</taxon>
        <taxon>Basidiomycota</taxon>
        <taxon>Agaricomycotina</taxon>
        <taxon>Agaricomycetes</taxon>
        <taxon>Agaricomycetidae</taxon>
        <taxon>Boletales</taxon>
        <taxon>Coniophorineae</taxon>
        <taxon>Serpulaceae</taxon>
        <taxon>Serpula</taxon>
    </lineage>
</organism>
<gene>
    <name evidence="12" type="ORF">SERLADRAFT_367963</name>
</gene>
<feature type="region of interest" description="Disordered" evidence="11">
    <location>
        <begin position="861"/>
        <end position="922"/>
    </location>
</feature>
<feature type="transmembrane region" description="Helical" evidence="10">
    <location>
        <begin position="59"/>
        <end position="80"/>
    </location>
</feature>
<comment type="subcellular location">
    <subcellularLocation>
        <location evidence="1">Membrane</location>
        <topology evidence="1">Multi-pass membrane protein</topology>
    </subcellularLocation>
</comment>
<feature type="transmembrane region" description="Helical" evidence="10">
    <location>
        <begin position="632"/>
        <end position="652"/>
    </location>
</feature>
<dbReference type="RefSeq" id="XP_007316550.1">
    <property type="nucleotide sequence ID" value="XM_007316488.1"/>
</dbReference>
<keyword evidence="8 10" id="KW-0406">Ion transport</keyword>
<keyword evidence="9 10" id="KW-0472">Membrane</keyword>
<feature type="compositionally biased region" description="Polar residues" evidence="11">
    <location>
        <begin position="255"/>
        <end position="265"/>
    </location>
</feature>
<proteinExistence type="inferred from homology"/>
<dbReference type="Proteomes" id="UP000008064">
    <property type="component" value="Unassembled WGS sequence"/>
</dbReference>
<feature type="transmembrane region" description="Helical" evidence="10">
    <location>
        <begin position="787"/>
        <end position="810"/>
    </location>
</feature>
<dbReference type="PANTHER" id="PTHR31064:SF30">
    <property type="entry name" value="HIGH-AFFINITY POTASSIUM TRANSPORT PROTEIN-RELATED"/>
    <property type="match status" value="1"/>
</dbReference>
<sequence>MHRSRWLQAPGHWQAFWRSIRKNLNFYRIHILFFTFTPLVFSAIFYASNGRYTIAYIDALFNCISAMTVCGLATINLSTLTPWQQAILFIQMCLGSPVAVSWVMVYTRRYYFAKKFDHIIEAEAARRASIKMEARLTRESALSSGAKGQRSSRFSSLFRKRTGLSAVPEDSASDDDHNSQSRQKEGIAKKLRPDMIRRMDAPPKLVNPSGWISEGRMVPMRRMSAVSTRMNPNAINTFPKSSTLHAASEPRGLQQPPSASSTGMQRTATVEFAPNVARHYPATLTTISSRGRQGRETPLGSDSDFSTGHRIEERERDGSRPPRRPSIPPNSRIPVARYPTTHTNRSARSRRASQLQSFSTQPYEPPNPPLPQKHSGFGGFPMPHEILAMILRWLFPGVEKRLHRTVTIPVTTTLTGGGLGRTVSLGPGGRTYSVHGSGLDAGGSISGAIGEDAKPVAYISFDAIVGRNSAFHLLTNEQLEELGGVEYRALNALLWLVAGYHLGSQLISFIVIAPYISRSEWKSDFVPPQLFKPVSQAWFSIFQVVSAYTNTGTSLVDQSMVPFQTAYPMIFFMIFCILAGNTAFTLMRSIILSFRLLIKLVPSTSRAKETLHFLLDHPRRCFIYLFPSHQTWFLLTVLLMLNLTDWFFFMVLDIGNPAIESIPLGTRFVAGLLQAVAVRAAGFGIVTLAALSPAVKVMYVVMMYISVCNVRSTNVYEEQSLGIYRDDDESEEEQTFPAQGPRMTVWSRYLAMHARKQLAFDMWWLALALFLVCIIERGNLNDSKQQSWFNIFTIIFELVSAYGTVGLSLGQPAQNYSFSGALSPLSKLIICIVMLRGRHRGLPVAIDRAVMLPSEFQKTKDDPDFGLAHDDRQSAPNSGEYDETENGMEERLRRVVGGKSSQDAMIEAGREKAHEDDKMMST</sequence>
<feature type="region of interest" description="Disordered" evidence="11">
    <location>
        <begin position="284"/>
        <end position="373"/>
    </location>
</feature>
<evidence type="ECO:0000256" key="8">
    <source>
        <dbReference type="ARBA" id="ARBA00023065"/>
    </source>
</evidence>
<dbReference type="Pfam" id="PF02386">
    <property type="entry name" value="TrkH"/>
    <property type="match status" value="1"/>
</dbReference>
<protein>
    <recommendedName>
        <fullName evidence="10">Potassium transport protein</fullName>
    </recommendedName>
</protein>
<keyword evidence="3 10" id="KW-0813">Transport</keyword>
<evidence type="ECO:0000256" key="4">
    <source>
        <dbReference type="ARBA" id="ARBA00022538"/>
    </source>
</evidence>
<evidence type="ECO:0000256" key="3">
    <source>
        <dbReference type="ARBA" id="ARBA00022448"/>
    </source>
</evidence>
<keyword evidence="7 10" id="KW-1133">Transmembrane helix</keyword>
<dbReference type="AlphaFoldDB" id="F8NS15"/>
<dbReference type="PANTHER" id="PTHR31064">
    <property type="entry name" value="POTASSIUM TRANSPORT PROTEIN DDB_G0292412-RELATED"/>
    <property type="match status" value="1"/>
</dbReference>
<evidence type="ECO:0000256" key="7">
    <source>
        <dbReference type="ARBA" id="ARBA00022989"/>
    </source>
</evidence>
<dbReference type="KEGG" id="sla:SERLADRAFT_367963"/>
<dbReference type="EMBL" id="GL945432">
    <property type="protein sequence ID" value="EGO26377.1"/>
    <property type="molecule type" value="Genomic_DNA"/>
</dbReference>